<sequence>MKRYFSLYLLLALTLFVSCKEEQTKSYEELLTALYTPEYATGFTIYSLEGYQSTMIRITNPWQGATGVVMDTYIQRAEEQPPIGFKGQVIKADAQRIVALSTTNIGILELLGREKRVVGVSGLQYVFNQWITDPKNGVKDLGEQIQYETLVSLQPDVVFCYGVADEQKMMTDKLEELGIPYIYSAAYLEGEVLGKSEWLVLFAEIENMREEGTVLFQEIVRNYQDAKALTANIPDEDKPKVMLNTPFNDAWVLPPKKSTTTTLMRDAGAEPFFGEKEVGDVSQIGMEEAFTMLREADFWIGLGHTTKKYSELAPALRAHASEIRPIQLDHLYNNNAITTPGGGSAYYQEGIVRPDLILRDLIEIFYPELQEHELHFYRHIPVE</sequence>
<dbReference type="Gene3D" id="3.40.50.1980">
    <property type="entry name" value="Nitrogenase molybdenum iron protein domain"/>
    <property type="match status" value="2"/>
</dbReference>
<dbReference type="PANTHER" id="PTHR30535">
    <property type="entry name" value="VITAMIN B12-BINDING PROTEIN"/>
    <property type="match status" value="1"/>
</dbReference>
<keyword evidence="2" id="KW-1185">Reference proteome</keyword>
<comment type="caution">
    <text evidence="1">The sequence shown here is derived from an EMBL/GenBank/DDBJ whole genome shotgun (WGS) entry which is preliminary data.</text>
</comment>
<dbReference type="STRING" id="1122973.GCA_000379925_01809"/>
<evidence type="ECO:0000313" key="1">
    <source>
        <dbReference type="EMBL" id="TFH95349.1"/>
    </source>
</evidence>
<dbReference type="AlphaFoldDB" id="A0A4Y8WPY7"/>
<dbReference type="EMBL" id="SPNC01000054">
    <property type="protein sequence ID" value="TFH95349.1"/>
    <property type="molecule type" value="Genomic_DNA"/>
</dbReference>
<organism evidence="1 2">
    <name type="scientific">Porphyromonas levii</name>
    <dbReference type="NCBI Taxonomy" id="28114"/>
    <lineage>
        <taxon>Bacteria</taxon>
        <taxon>Pseudomonadati</taxon>
        <taxon>Bacteroidota</taxon>
        <taxon>Bacteroidia</taxon>
        <taxon>Bacteroidales</taxon>
        <taxon>Porphyromonadaceae</taxon>
        <taxon>Porphyromonas</taxon>
    </lineage>
</organism>
<dbReference type="SUPFAM" id="SSF53807">
    <property type="entry name" value="Helical backbone' metal receptor"/>
    <property type="match status" value="1"/>
</dbReference>
<reference evidence="1 2" key="1">
    <citation type="submission" date="2019-03" db="EMBL/GenBank/DDBJ databases">
        <title>Porphyromonas levii Isolated from the Uterus of Dairy Cows.</title>
        <authorList>
            <person name="Francis A.M."/>
        </authorList>
    </citation>
    <scope>NUCLEOTIDE SEQUENCE [LARGE SCALE GENOMIC DNA]</scope>
    <source>
        <strain evidence="1 2">AF5678</strain>
    </source>
</reference>
<dbReference type="Pfam" id="PF01497">
    <property type="entry name" value="Peripla_BP_2"/>
    <property type="match status" value="1"/>
</dbReference>
<evidence type="ECO:0000313" key="2">
    <source>
        <dbReference type="Proteomes" id="UP000297225"/>
    </source>
</evidence>
<proteinExistence type="predicted"/>
<dbReference type="GO" id="GO:0071281">
    <property type="term" value="P:cellular response to iron ion"/>
    <property type="evidence" value="ECO:0007669"/>
    <property type="project" value="TreeGrafter"/>
</dbReference>
<protein>
    <submittedName>
        <fullName evidence="1">Uncharacterized protein</fullName>
    </submittedName>
</protein>
<name>A0A4Y8WPY7_9PORP</name>
<accession>A0A4Y8WPY7</accession>
<dbReference type="InterPro" id="IPR002491">
    <property type="entry name" value="ABC_transptr_periplasmic_BD"/>
</dbReference>
<gene>
    <name evidence="1" type="ORF">E4P47_04705</name>
</gene>
<dbReference type="Proteomes" id="UP000297225">
    <property type="component" value="Unassembled WGS sequence"/>
</dbReference>
<dbReference type="PANTHER" id="PTHR30535:SF34">
    <property type="entry name" value="MOLYBDATE-BINDING PROTEIN MOLA"/>
    <property type="match status" value="1"/>
</dbReference>
<dbReference type="PROSITE" id="PS51257">
    <property type="entry name" value="PROKAR_LIPOPROTEIN"/>
    <property type="match status" value="1"/>
</dbReference>
<dbReference type="OrthoDB" id="9812528at2"/>
<dbReference type="RefSeq" id="WP_134849876.1">
    <property type="nucleotide sequence ID" value="NZ_CP197400.1"/>
</dbReference>
<dbReference type="PROSITE" id="PS50983">
    <property type="entry name" value="FE_B12_PBP"/>
    <property type="match status" value="1"/>
</dbReference>
<dbReference type="InterPro" id="IPR050902">
    <property type="entry name" value="ABC_Transporter_SBP"/>
</dbReference>